<gene>
    <name evidence="1" type="ORF">GEOBRER4_n3973</name>
</gene>
<reference evidence="1 2" key="1">
    <citation type="submission" date="2020-06" db="EMBL/GenBank/DDBJ databases">
        <title>Interaction of electrochemicaly active bacteria, Geobacter bremensis R4 on different carbon anode.</title>
        <authorList>
            <person name="Meng L."/>
            <person name="Yoshida N."/>
        </authorList>
    </citation>
    <scope>NUCLEOTIDE SEQUENCE [LARGE SCALE GENOMIC DNA]</scope>
    <source>
        <strain evidence="1 2">R4</strain>
    </source>
</reference>
<accession>A0A7R7FTL6</accession>
<protein>
    <submittedName>
        <fullName evidence="1">Uncharacterized protein</fullName>
    </submittedName>
</protein>
<dbReference type="AlphaFoldDB" id="A0A7R7FTL6"/>
<proteinExistence type="predicted"/>
<evidence type="ECO:0000313" key="2">
    <source>
        <dbReference type="Proteomes" id="UP000515472"/>
    </source>
</evidence>
<keyword evidence="2" id="KW-1185">Reference proteome</keyword>
<sequence length="41" mass="4784">MDLMDETHYIDLVDTEKVPQTKSLRTKRCGGFFYALVNFLS</sequence>
<name>A0A7R7FTL6_9BACT</name>
<organism evidence="1 2">
    <name type="scientific">Citrifermentans bremense</name>
    <dbReference type="NCBI Taxonomy" id="60035"/>
    <lineage>
        <taxon>Bacteria</taxon>
        <taxon>Pseudomonadati</taxon>
        <taxon>Thermodesulfobacteriota</taxon>
        <taxon>Desulfuromonadia</taxon>
        <taxon>Geobacterales</taxon>
        <taxon>Geobacteraceae</taxon>
        <taxon>Citrifermentans</taxon>
    </lineage>
</organism>
<dbReference type="Proteomes" id="UP000515472">
    <property type="component" value="Chromosome"/>
</dbReference>
<dbReference type="EMBL" id="AP023213">
    <property type="protein sequence ID" value="BCO11629.1"/>
    <property type="molecule type" value="Genomic_DNA"/>
</dbReference>
<evidence type="ECO:0000313" key="1">
    <source>
        <dbReference type="EMBL" id="BCO11629.1"/>
    </source>
</evidence>